<dbReference type="InterPro" id="IPR025665">
    <property type="entry name" value="Beta-barrel_OMP_2"/>
</dbReference>
<dbReference type="AlphaFoldDB" id="A0A364Y3K6"/>
<dbReference type="RefSeq" id="WP_112747399.1">
    <property type="nucleotide sequence ID" value="NZ_QMFY01000006.1"/>
</dbReference>
<evidence type="ECO:0000313" key="4">
    <source>
        <dbReference type="Proteomes" id="UP000251889"/>
    </source>
</evidence>
<gene>
    <name evidence="3" type="ORF">DQQ10_13475</name>
</gene>
<keyword evidence="1" id="KW-0732">Signal</keyword>
<dbReference type="InterPro" id="IPR011250">
    <property type="entry name" value="OMP/PagP_B-barrel"/>
</dbReference>
<dbReference type="Proteomes" id="UP000251889">
    <property type="component" value="Unassembled WGS sequence"/>
</dbReference>
<dbReference type="Gene3D" id="2.40.160.20">
    <property type="match status" value="1"/>
</dbReference>
<feature type="domain" description="Outer membrane protein beta-barrel" evidence="2">
    <location>
        <begin position="24"/>
        <end position="184"/>
    </location>
</feature>
<keyword evidence="4" id="KW-1185">Reference proteome</keyword>
<reference evidence="3 4" key="1">
    <citation type="submission" date="2018-06" db="EMBL/GenBank/DDBJ databases">
        <title>Chryseolinea flavus sp. nov., a member of the phylum Bacteroidetes isolated from soil.</title>
        <authorList>
            <person name="Li Y."/>
            <person name="Wang J."/>
        </authorList>
    </citation>
    <scope>NUCLEOTIDE SEQUENCE [LARGE SCALE GENOMIC DNA]</scope>
    <source>
        <strain evidence="3 4">SDU1-6</strain>
    </source>
</reference>
<proteinExistence type="predicted"/>
<evidence type="ECO:0000259" key="2">
    <source>
        <dbReference type="Pfam" id="PF13568"/>
    </source>
</evidence>
<name>A0A364Y3K6_9BACT</name>
<comment type="caution">
    <text evidence="3">The sequence shown here is derived from an EMBL/GenBank/DDBJ whole genome shotgun (WGS) entry which is preliminary data.</text>
</comment>
<protein>
    <recommendedName>
        <fullName evidence="2">Outer membrane protein beta-barrel domain-containing protein</fullName>
    </recommendedName>
</protein>
<dbReference type="EMBL" id="QMFY01000006">
    <property type="protein sequence ID" value="RAW00599.1"/>
    <property type="molecule type" value="Genomic_DNA"/>
</dbReference>
<dbReference type="OrthoDB" id="1121752at2"/>
<feature type="signal peptide" evidence="1">
    <location>
        <begin position="1"/>
        <end position="25"/>
    </location>
</feature>
<feature type="chain" id="PRO_5016784155" description="Outer membrane protein beta-barrel domain-containing protein" evidence="1">
    <location>
        <begin position="26"/>
        <end position="206"/>
    </location>
</feature>
<dbReference type="Pfam" id="PF13568">
    <property type="entry name" value="OMP_b-brl_2"/>
    <property type="match status" value="1"/>
</dbReference>
<evidence type="ECO:0000256" key="1">
    <source>
        <dbReference type="SAM" id="SignalP"/>
    </source>
</evidence>
<accession>A0A364Y3K6</accession>
<evidence type="ECO:0000313" key="3">
    <source>
        <dbReference type="EMBL" id="RAW00599.1"/>
    </source>
</evidence>
<organism evidence="3 4">
    <name type="scientific">Pseudochryseolinea flava</name>
    <dbReference type="NCBI Taxonomy" id="2059302"/>
    <lineage>
        <taxon>Bacteria</taxon>
        <taxon>Pseudomonadati</taxon>
        <taxon>Bacteroidota</taxon>
        <taxon>Cytophagia</taxon>
        <taxon>Cytophagales</taxon>
        <taxon>Fulvivirgaceae</taxon>
        <taxon>Pseudochryseolinea</taxon>
    </lineage>
</organism>
<sequence length="206" mass="22428">MKQITNRRTLLASLILTIISFSAQAQTDEKVWSFGPEVGMNLSKFGDDGSSSDYRTGILLGVGLTYSIQNTYGVTTKVLYSQKGAEVDDKKTSLKYIEVPITGRFFLNKDGKCRPNLFVGPSFSFLTGAAEKIGDADAEEVKDYSDFFNTFDFGVTGGIGLNWLIADETHLIIDGRYTHGLTDVSKSNATINNQAFTLSAGVTFGL</sequence>
<dbReference type="SUPFAM" id="SSF56925">
    <property type="entry name" value="OMPA-like"/>
    <property type="match status" value="1"/>
</dbReference>